<comment type="subcellular location">
    <subcellularLocation>
        <location evidence="1">Membrane</location>
        <topology evidence="1">Multi-pass membrane protein</topology>
    </subcellularLocation>
</comment>
<dbReference type="InterPro" id="IPR039357">
    <property type="entry name" value="SRD5A/TECR"/>
</dbReference>
<dbReference type="PANTHER" id="PTHR10556:SF35">
    <property type="entry name" value="3-OXO-5-ALPHA-STEROID 4-DEHYDROGENASE FAMILY PROTEIN"/>
    <property type="match status" value="1"/>
</dbReference>
<comment type="caution">
    <text evidence="8">The sequence shown here is derived from an EMBL/GenBank/DDBJ whole genome shotgun (WGS) entry which is preliminary data.</text>
</comment>
<gene>
    <name evidence="8" type="ORF">PGLA1383_LOCUS52854</name>
</gene>
<dbReference type="Proteomes" id="UP000654075">
    <property type="component" value="Unassembled WGS sequence"/>
</dbReference>
<organism evidence="8 9">
    <name type="scientific">Polarella glacialis</name>
    <name type="common">Dinoflagellate</name>
    <dbReference type="NCBI Taxonomy" id="89957"/>
    <lineage>
        <taxon>Eukaryota</taxon>
        <taxon>Sar</taxon>
        <taxon>Alveolata</taxon>
        <taxon>Dinophyceae</taxon>
        <taxon>Suessiales</taxon>
        <taxon>Suessiaceae</taxon>
        <taxon>Polarella</taxon>
    </lineage>
</organism>
<evidence type="ECO:0000256" key="3">
    <source>
        <dbReference type="ARBA" id="ARBA00022692"/>
    </source>
</evidence>
<dbReference type="PANTHER" id="PTHR10556">
    <property type="entry name" value="3-OXO-5-ALPHA-STEROID 4-DEHYDROGENASE"/>
    <property type="match status" value="1"/>
</dbReference>
<keyword evidence="4 6" id="KW-1133">Transmembrane helix</keyword>
<accession>A0A813HIW3</accession>
<dbReference type="PROSITE" id="PS50244">
    <property type="entry name" value="S5A_REDUCTASE"/>
    <property type="match status" value="1"/>
</dbReference>
<evidence type="ECO:0000256" key="6">
    <source>
        <dbReference type="SAM" id="Phobius"/>
    </source>
</evidence>
<name>A0A813HIW3_POLGL</name>
<keyword evidence="5 6" id="KW-0472">Membrane</keyword>
<protein>
    <recommendedName>
        <fullName evidence="7">3-oxo-5-alpha-steroid 4-dehydrogenase C-terminal domain-containing protein</fullName>
    </recommendedName>
</protein>
<dbReference type="InterPro" id="IPR001104">
    <property type="entry name" value="3-oxo-5_a-steroid_4-DH_C"/>
</dbReference>
<dbReference type="GO" id="GO:0006629">
    <property type="term" value="P:lipid metabolic process"/>
    <property type="evidence" value="ECO:0007669"/>
    <property type="project" value="InterPro"/>
</dbReference>
<dbReference type="GO" id="GO:0016020">
    <property type="term" value="C:membrane"/>
    <property type="evidence" value="ECO:0007669"/>
    <property type="project" value="UniProtKB-SubCell"/>
</dbReference>
<evidence type="ECO:0000256" key="1">
    <source>
        <dbReference type="ARBA" id="ARBA00004141"/>
    </source>
</evidence>
<dbReference type="EMBL" id="CAJNNV010031705">
    <property type="protein sequence ID" value="CAE8637508.1"/>
    <property type="molecule type" value="Genomic_DNA"/>
</dbReference>
<dbReference type="AlphaFoldDB" id="A0A813HIW3"/>
<evidence type="ECO:0000259" key="7">
    <source>
        <dbReference type="Pfam" id="PF02544"/>
    </source>
</evidence>
<feature type="transmembrane region" description="Helical" evidence="6">
    <location>
        <begin position="210"/>
        <end position="231"/>
    </location>
</feature>
<dbReference type="OrthoDB" id="5788137at2759"/>
<proteinExistence type="inferred from homology"/>
<comment type="similarity">
    <text evidence="2">Belongs to the steroid 5-alpha reductase family.</text>
</comment>
<keyword evidence="9" id="KW-1185">Reference proteome</keyword>
<keyword evidence="3 6" id="KW-0812">Transmembrane</keyword>
<evidence type="ECO:0000313" key="9">
    <source>
        <dbReference type="Proteomes" id="UP000654075"/>
    </source>
</evidence>
<feature type="transmembrane region" description="Helical" evidence="6">
    <location>
        <begin position="66"/>
        <end position="84"/>
    </location>
</feature>
<evidence type="ECO:0000256" key="2">
    <source>
        <dbReference type="ARBA" id="ARBA00007742"/>
    </source>
</evidence>
<reference evidence="8" key="1">
    <citation type="submission" date="2021-02" db="EMBL/GenBank/DDBJ databases">
        <authorList>
            <person name="Dougan E. K."/>
            <person name="Rhodes N."/>
            <person name="Thang M."/>
            <person name="Chan C."/>
        </authorList>
    </citation>
    <scope>NUCLEOTIDE SEQUENCE</scope>
</reference>
<evidence type="ECO:0000256" key="4">
    <source>
        <dbReference type="ARBA" id="ARBA00022989"/>
    </source>
</evidence>
<dbReference type="Pfam" id="PF02544">
    <property type="entry name" value="Steroid_dh"/>
    <property type="match status" value="1"/>
</dbReference>
<feature type="transmembrane region" description="Helical" evidence="6">
    <location>
        <begin position="105"/>
        <end position="124"/>
    </location>
</feature>
<dbReference type="GO" id="GO:0016627">
    <property type="term" value="F:oxidoreductase activity, acting on the CH-CH group of donors"/>
    <property type="evidence" value="ECO:0007669"/>
    <property type="project" value="InterPro"/>
</dbReference>
<evidence type="ECO:0000313" key="8">
    <source>
        <dbReference type="EMBL" id="CAE8637508.1"/>
    </source>
</evidence>
<feature type="transmembrane region" description="Helical" evidence="6">
    <location>
        <begin position="6"/>
        <end position="22"/>
    </location>
</feature>
<feature type="transmembrane region" description="Helical" evidence="6">
    <location>
        <begin position="144"/>
        <end position="164"/>
    </location>
</feature>
<sequence length="331" mass="37046">MATIDHIMFVLFAFSGVAYGALEHFKIFNTPMSKYRSQWLREFAGQLNARVAFVSLYFMAPAGFTLGTFIFGHPSLLGAALFLGHFLKRMLECSCIHIYSLPMDLFTTVYLGSCYIVIGLIFAYDLGPALQPPRQPFGGVHLTVVWVVIWFVGEATNGFHHWLLSRLRSNTSGKLSESLTQLAKLEYSLPTGGLFNKLLFPHYLGEMVGWLAFALMVNRGGVWGINFFMLFMQCGRASAGRQWYPSVAGHKGAAAENQGAATPEPQLGGDHYDFAEFMCKMHSPLGEYLIWGVIFSTFIVTFGPLLHSNYYFTGRFLPKDQGNTQLCDDSW</sequence>
<feature type="domain" description="3-oxo-5-alpha-steroid 4-dehydrogenase C-terminal" evidence="7">
    <location>
        <begin position="157"/>
        <end position="244"/>
    </location>
</feature>
<feature type="transmembrane region" description="Helical" evidence="6">
    <location>
        <begin position="288"/>
        <end position="307"/>
    </location>
</feature>
<evidence type="ECO:0000256" key="5">
    <source>
        <dbReference type="ARBA" id="ARBA00023136"/>
    </source>
</evidence>